<dbReference type="STRING" id="1208321.D104_02960"/>
<comment type="caution">
    <text evidence="1">The sequence shown here is derived from an EMBL/GenBank/DDBJ whole genome shotgun (WGS) entry which is preliminary data.</text>
</comment>
<dbReference type="NCBIfam" id="TIGR03830">
    <property type="entry name" value="CxxCG_CxxCG_HTH"/>
    <property type="match status" value="1"/>
</dbReference>
<dbReference type="PATRIC" id="fig|1208321.3.peg.594"/>
<evidence type="ECO:0000313" key="1">
    <source>
        <dbReference type="EMBL" id="ETI61862.1"/>
    </source>
</evidence>
<dbReference type="CDD" id="cd00093">
    <property type="entry name" value="HTH_XRE"/>
    <property type="match status" value="1"/>
</dbReference>
<dbReference type="InterPro" id="IPR032758">
    <property type="entry name" value="MqsA/HigA-2"/>
</dbReference>
<dbReference type="InterPro" id="IPR022452">
    <property type="entry name" value="MqsA"/>
</dbReference>
<protein>
    <recommendedName>
        <fullName evidence="3">HTH cro/C1-type domain-containing protein</fullName>
    </recommendedName>
</protein>
<sequence>MKQRMCPICEAGQLHTHAEWIDVEHLGQQDRIESHYSECDACGSEQAGAAEARFNKRAMVSFKKQVQGLLTGKQVRDLRKDWGLSQDEAAKVFGGGPVAFSKYEADDVMQSDAMDKLLRMADELPTVLDKLMANSGVHSKRVVQWDNVTVVNLATYRAQAKTVVITSHSTGYEARYGS</sequence>
<dbReference type="InterPro" id="IPR010982">
    <property type="entry name" value="Lambda_DNA-bd_dom_sf"/>
</dbReference>
<dbReference type="Gene3D" id="1.10.260.40">
    <property type="entry name" value="lambda repressor-like DNA-binding domains"/>
    <property type="match status" value="1"/>
</dbReference>
<dbReference type="OrthoDB" id="7349669at2"/>
<keyword evidence="2" id="KW-1185">Reference proteome</keyword>
<proteinExistence type="predicted"/>
<dbReference type="SUPFAM" id="SSF47413">
    <property type="entry name" value="lambda repressor-like DNA-binding domains"/>
    <property type="match status" value="1"/>
</dbReference>
<evidence type="ECO:0000313" key="2">
    <source>
        <dbReference type="Proteomes" id="UP000018857"/>
    </source>
</evidence>
<dbReference type="Gene3D" id="3.10.20.860">
    <property type="match status" value="1"/>
</dbReference>
<dbReference type="RefSeq" id="WP_024022804.1">
    <property type="nucleotide sequence ID" value="NZ_AYOZ01000003.1"/>
</dbReference>
<organism evidence="1 2">
    <name type="scientific">Marinomonas profundimaris</name>
    <dbReference type="NCBI Taxonomy" id="1208321"/>
    <lineage>
        <taxon>Bacteria</taxon>
        <taxon>Pseudomonadati</taxon>
        <taxon>Pseudomonadota</taxon>
        <taxon>Gammaproteobacteria</taxon>
        <taxon>Oceanospirillales</taxon>
        <taxon>Oceanospirillaceae</taxon>
        <taxon>Marinomonas</taxon>
    </lineage>
</organism>
<gene>
    <name evidence="1" type="ORF">D104_02960</name>
</gene>
<name>W1RY41_9GAMM</name>
<dbReference type="Proteomes" id="UP000018857">
    <property type="component" value="Unassembled WGS sequence"/>
</dbReference>
<dbReference type="eggNOG" id="COG1396">
    <property type="taxonomic scope" value="Bacteria"/>
</dbReference>
<dbReference type="EMBL" id="AYOZ01000003">
    <property type="protein sequence ID" value="ETI61862.1"/>
    <property type="molecule type" value="Genomic_DNA"/>
</dbReference>
<dbReference type="Pfam" id="PF15731">
    <property type="entry name" value="MqsA_antitoxin"/>
    <property type="match status" value="1"/>
</dbReference>
<dbReference type="InterPro" id="IPR001387">
    <property type="entry name" value="Cro/C1-type_HTH"/>
</dbReference>
<dbReference type="AlphaFoldDB" id="W1RY41"/>
<dbReference type="GO" id="GO:0003677">
    <property type="term" value="F:DNA binding"/>
    <property type="evidence" value="ECO:0007669"/>
    <property type="project" value="InterPro"/>
</dbReference>
<accession>W1RY41</accession>
<reference evidence="1 2" key="1">
    <citation type="journal article" date="2014" name="Genome Announc.">
        <title>Draft Genome Sequence of Marinomonas sp. Strain D104, a Polycyclic Aromatic Hydrocarbon-Degrading Bacterium from the Deep-Sea Sediment of the Arctic Ocean.</title>
        <authorList>
            <person name="Dong C."/>
            <person name="Bai X."/>
            <person name="Lai Q."/>
            <person name="Xie Y."/>
            <person name="Chen X."/>
            <person name="Shao Z."/>
        </authorList>
    </citation>
    <scope>NUCLEOTIDE SEQUENCE [LARGE SCALE GENOMIC DNA]</scope>
    <source>
        <strain evidence="1 2">D104</strain>
    </source>
</reference>
<evidence type="ECO:0008006" key="3">
    <source>
        <dbReference type="Google" id="ProtNLM"/>
    </source>
</evidence>